<feature type="region of interest" description="Disordered" evidence="1">
    <location>
        <begin position="20"/>
        <end position="275"/>
    </location>
</feature>
<evidence type="ECO:0000313" key="2">
    <source>
        <dbReference type="EMBL" id="KAG9391305.1"/>
    </source>
</evidence>
<feature type="region of interest" description="Disordered" evidence="1">
    <location>
        <begin position="438"/>
        <end position="540"/>
    </location>
</feature>
<keyword evidence="3" id="KW-1185">Reference proteome</keyword>
<feature type="compositionally biased region" description="Basic and acidic residues" evidence="1">
    <location>
        <begin position="371"/>
        <end position="385"/>
    </location>
</feature>
<feature type="compositionally biased region" description="Basic and acidic residues" evidence="1">
    <location>
        <begin position="226"/>
        <end position="238"/>
    </location>
</feature>
<feature type="non-terminal residue" evidence="2">
    <location>
        <position position="540"/>
    </location>
</feature>
<evidence type="ECO:0000256" key="1">
    <source>
        <dbReference type="SAM" id="MobiDB-lite"/>
    </source>
</evidence>
<sequence>MPTSKTIKGTIYVYEHYETRRSKKASTRARDINRQATDQSCAVTQVVRRSARLLPGVPGTGGGLDEPRLEGVGGLGGQQGGREHTERRGEGSPGNAQRPESEREGRPNKRDAEGASEHSSFRGSNGEQHIPGLPDSEETIGLETHTRPPAGQLFPTGPQVSVEGVDGGGGQSGTGGMVDERRPEVRLLPGAHGGGGQGVPGDYPRRNNISVESPALRPQHSTRGIPEGHRPGGKDYSKRVWRAGVRIPRRPAVRRPLTRITRGEDARHTRADEKTRHGNLAGEVCCCANAGARVPRGGDQLSRGMHVPDREKGHRHDQLDRQTAEGETVPSQGPPSPHREAAVRTVRRGSSGPAQATRASMCGGLTRRKVTGHEEGHPIGSEDRPAVVGENTEERPALVLSHERERDSDRDGRERPCLRWRHLDRVRDRLVSGHVRPDIRRQVNQLQGGEGHGHSAAPLGAEDSRQGRLISRRQHVSTGLDREEQYKGTGPHATRGEGAPRPLTRDRGEGANKARPGSAQHHSGRPLEIQEARLGDAGIT</sequence>
<dbReference type="EMBL" id="JAHDYR010000059">
    <property type="protein sequence ID" value="KAG9391305.1"/>
    <property type="molecule type" value="Genomic_DNA"/>
</dbReference>
<feature type="compositionally biased region" description="Basic and acidic residues" evidence="1">
    <location>
        <begin position="81"/>
        <end position="90"/>
    </location>
</feature>
<accession>A0A8J6ATT1</accession>
<dbReference type="AlphaFoldDB" id="A0A8J6ATT1"/>
<feature type="compositionally biased region" description="Basic and acidic residues" evidence="1">
    <location>
        <begin position="503"/>
        <end position="512"/>
    </location>
</feature>
<feature type="compositionally biased region" description="Basic and acidic residues" evidence="1">
    <location>
        <begin position="392"/>
        <end position="413"/>
    </location>
</feature>
<feature type="compositionally biased region" description="Basic and acidic residues" evidence="1">
    <location>
        <begin position="306"/>
        <end position="324"/>
    </location>
</feature>
<feature type="compositionally biased region" description="Gly residues" evidence="1">
    <location>
        <begin position="71"/>
        <end position="80"/>
    </location>
</feature>
<feature type="compositionally biased region" description="Basic and acidic residues" evidence="1">
    <location>
        <begin position="261"/>
        <end position="275"/>
    </location>
</feature>
<gene>
    <name evidence="2" type="ORF">J8273_7629</name>
</gene>
<organism evidence="2 3">
    <name type="scientific">Carpediemonas membranifera</name>
    <dbReference type="NCBI Taxonomy" id="201153"/>
    <lineage>
        <taxon>Eukaryota</taxon>
        <taxon>Metamonada</taxon>
        <taxon>Carpediemonas-like organisms</taxon>
        <taxon>Carpediemonas</taxon>
    </lineage>
</organism>
<feature type="compositionally biased region" description="Polar residues" evidence="1">
    <location>
        <begin position="34"/>
        <end position="43"/>
    </location>
</feature>
<dbReference type="Proteomes" id="UP000717585">
    <property type="component" value="Unassembled WGS sequence"/>
</dbReference>
<evidence type="ECO:0000313" key="3">
    <source>
        <dbReference type="Proteomes" id="UP000717585"/>
    </source>
</evidence>
<comment type="caution">
    <text evidence="2">The sequence shown here is derived from an EMBL/GenBank/DDBJ whole genome shotgun (WGS) entry which is preliminary data.</text>
</comment>
<protein>
    <submittedName>
        <fullName evidence="2">Uncharacterized protein</fullName>
    </submittedName>
</protein>
<proteinExistence type="predicted"/>
<feature type="compositionally biased region" description="Basic residues" evidence="1">
    <location>
        <begin position="247"/>
        <end position="257"/>
    </location>
</feature>
<feature type="compositionally biased region" description="Gly residues" evidence="1">
    <location>
        <begin position="165"/>
        <end position="176"/>
    </location>
</feature>
<reference evidence="2" key="1">
    <citation type="submission" date="2021-05" db="EMBL/GenBank/DDBJ databases">
        <title>A free-living protist that lacks canonical eukaryotic 1 DNA replication and segregation systems.</title>
        <authorList>
            <person name="Salas-Leiva D.E."/>
            <person name="Tromer E.C."/>
            <person name="Curtis B.A."/>
            <person name="Jerlstrom-Hultqvist J."/>
            <person name="Kolisko M."/>
            <person name="Yi Z."/>
            <person name="Salas-Leiva J.S."/>
            <person name="Gallot-Lavallee L."/>
            <person name="Kops G.J.P.L."/>
            <person name="Archibald J.M."/>
            <person name="Simpson A.G.B."/>
            <person name="Roger A.J."/>
        </authorList>
    </citation>
    <scope>NUCLEOTIDE SEQUENCE</scope>
    <source>
        <strain evidence="2">BICM</strain>
    </source>
</reference>
<feature type="region of interest" description="Disordered" evidence="1">
    <location>
        <begin position="294"/>
        <end position="413"/>
    </location>
</feature>
<feature type="compositionally biased region" description="Basic and acidic residues" evidence="1">
    <location>
        <begin position="99"/>
        <end position="120"/>
    </location>
</feature>
<name>A0A8J6ATT1_9EUKA</name>